<comment type="caution">
    <text evidence="2">The sequence shown here is derived from an EMBL/GenBank/DDBJ whole genome shotgun (WGS) entry which is preliminary data.</text>
</comment>
<keyword evidence="3" id="KW-1185">Reference proteome</keyword>
<protein>
    <submittedName>
        <fullName evidence="2">Uncharacterized protein</fullName>
    </submittedName>
</protein>
<gene>
    <name evidence="2" type="ORF">CDD82_1912</name>
</gene>
<evidence type="ECO:0000313" key="3">
    <source>
        <dbReference type="Proteomes" id="UP000224854"/>
    </source>
</evidence>
<dbReference type="Pfam" id="PF12223">
    <property type="entry name" value="DUF3602"/>
    <property type="match status" value="1"/>
</dbReference>
<evidence type="ECO:0000313" key="2">
    <source>
        <dbReference type="EMBL" id="PHH80199.1"/>
    </source>
</evidence>
<dbReference type="EMBL" id="NJEU01000162">
    <property type="protein sequence ID" value="PHH80199.1"/>
    <property type="molecule type" value="Genomic_DNA"/>
</dbReference>
<reference evidence="2 3" key="1">
    <citation type="submission" date="2017-06" db="EMBL/GenBank/DDBJ databases">
        <title>Ant-infecting Ophiocordyceps genomes reveal a high diversity of potential behavioral manipulation genes and a possible major role for enterotoxins.</title>
        <authorList>
            <person name="De Bekker C."/>
            <person name="Evans H.C."/>
            <person name="Brachmann A."/>
            <person name="Hughes D.P."/>
        </authorList>
    </citation>
    <scope>NUCLEOTIDE SEQUENCE [LARGE SCALE GENOMIC DNA]</scope>
    <source>
        <strain evidence="2 3">1348a</strain>
    </source>
</reference>
<organism evidence="2 3">
    <name type="scientific">Ophiocordyceps australis</name>
    <dbReference type="NCBI Taxonomy" id="1399860"/>
    <lineage>
        <taxon>Eukaryota</taxon>
        <taxon>Fungi</taxon>
        <taxon>Dikarya</taxon>
        <taxon>Ascomycota</taxon>
        <taxon>Pezizomycotina</taxon>
        <taxon>Sordariomycetes</taxon>
        <taxon>Hypocreomycetidae</taxon>
        <taxon>Hypocreales</taxon>
        <taxon>Ophiocordycipitaceae</taxon>
        <taxon>Ophiocordyceps</taxon>
    </lineage>
</organism>
<evidence type="ECO:0000256" key="1">
    <source>
        <dbReference type="SAM" id="MobiDB-lite"/>
    </source>
</evidence>
<proteinExistence type="predicted"/>
<dbReference type="AlphaFoldDB" id="A0A2C5XWY6"/>
<dbReference type="Proteomes" id="UP000224854">
    <property type="component" value="Unassembled WGS sequence"/>
</dbReference>
<name>A0A2C5XWY6_9HYPO</name>
<feature type="compositionally biased region" description="Basic and acidic residues" evidence="1">
    <location>
        <begin position="100"/>
        <end position="135"/>
    </location>
</feature>
<feature type="region of interest" description="Disordered" evidence="1">
    <location>
        <begin position="1"/>
        <end position="135"/>
    </location>
</feature>
<dbReference type="OrthoDB" id="4928222at2759"/>
<dbReference type="InterPro" id="IPR022024">
    <property type="entry name" value="DUF3602"/>
</dbReference>
<accession>A0A2C5XWY6</accession>
<sequence>MAPEHDGAAALHGGGRGGAGNYHVQPSSGSDDDGARIPIPHSAAAMSGRGGAGNVVGDSHLQAAPEQPSLPRRASSRGAMGGRGGAGNWKSGDDQPGQVRDVRDELDRQAREVVDRGLRVPEQVHHGRDKSQKSA</sequence>